<comment type="caution">
    <text evidence="4">The sequence shown here is derived from an EMBL/GenBank/DDBJ whole genome shotgun (WGS) entry which is preliminary data.</text>
</comment>
<dbReference type="SMART" id="SM00093">
    <property type="entry name" value="SERPIN"/>
    <property type="match status" value="1"/>
</dbReference>
<dbReference type="EMBL" id="JWZT01002445">
    <property type="protein sequence ID" value="KII69368.1"/>
    <property type="molecule type" value="Genomic_DNA"/>
</dbReference>
<evidence type="ECO:0000256" key="2">
    <source>
        <dbReference type="RuleBase" id="RU000411"/>
    </source>
</evidence>
<keyword evidence="5" id="KW-1185">Reference proteome</keyword>
<dbReference type="PANTHER" id="PTHR11461:SF211">
    <property type="entry name" value="GH10112P-RELATED"/>
    <property type="match status" value="1"/>
</dbReference>
<protein>
    <recommendedName>
        <fullName evidence="3">Serpin domain-containing protein</fullName>
    </recommendedName>
</protein>
<dbReference type="InterPro" id="IPR000215">
    <property type="entry name" value="Serpin_fam"/>
</dbReference>
<dbReference type="OrthoDB" id="671595at2759"/>
<organism evidence="4 5">
    <name type="scientific">Thelohanellus kitauei</name>
    <name type="common">Myxosporean</name>
    <dbReference type="NCBI Taxonomy" id="669202"/>
    <lineage>
        <taxon>Eukaryota</taxon>
        <taxon>Metazoa</taxon>
        <taxon>Cnidaria</taxon>
        <taxon>Myxozoa</taxon>
        <taxon>Myxosporea</taxon>
        <taxon>Bivalvulida</taxon>
        <taxon>Platysporina</taxon>
        <taxon>Myxobolidae</taxon>
        <taxon>Thelohanellus</taxon>
    </lineage>
</organism>
<proteinExistence type="inferred from homology"/>
<comment type="similarity">
    <text evidence="1 2">Belongs to the serpin family.</text>
</comment>
<dbReference type="SUPFAM" id="SSF56574">
    <property type="entry name" value="Serpins"/>
    <property type="match status" value="1"/>
</dbReference>
<accession>A0A0C2JJ19</accession>
<dbReference type="InterPro" id="IPR023796">
    <property type="entry name" value="Serpin_dom"/>
</dbReference>
<evidence type="ECO:0000313" key="4">
    <source>
        <dbReference type="EMBL" id="KII69368.1"/>
    </source>
</evidence>
<dbReference type="InterPro" id="IPR042178">
    <property type="entry name" value="Serpin_sf_1"/>
</dbReference>
<evidence type="ECO:0000313" key="5">
    <source>
        <dbReference type="Proteomes" id="UP000031668"/>
    </source>
</evidence>
<dbReference type="Proteomes" id="UP000031668">
    <property type="component" value="Unassembled WGS sequence"/>
</dbReference>
<dbReference type="GO" id="GO:0004867">
    <property type="term" value="F:serine-type endopeptidase inhibitor activity"/>
    <property type="evidence" value="ECO:0007669"/>
    <property type="project" value="InterPro"/>
</dbReference>
<dbReference type="CDD" id="cd00172">
    <property type="entry name" value="serpin"/>
    <property type="match status" value="1"/>
</dbReference>
<dbReference type="GO" id="GO:0005615">
    <property type="term" value="C:extracellular space"/>
    <property type="evidence" value="ECO:0007669"/>
    <property type="project" value="InterPro"/>
</dbReference>
<dbReference type="PANTHER" id="PTHR11461">
    <property type="entry name" value="SERINE PROTEASE INHIBITOR, SERPIN"/>
    <property type="match status" value="1"/>
</dbReference>
<dbReference type="InterPro" id="IPR042185">
    <property type="entry name" value="Serpin_sf_2"/>
</dbReference>
<dbReference type="OMA" id="WFRYSTI"/>
<dbReference type="AlphaFoldDB" id="A0A0C2JJ19"/>
<dbReference type="InterPro" id="IPR036186">
    <property type="entry name" value="Serpin_sf"/>
</dbReference>
<gene>
    <name evidence="4" type="ORF">RF11_06277</name>
</gene>
<dbReference type="Pfam" id="PF00079">
    <property type="entry name" value="Serpin"/>
    <property type="match status" value="1"/>
</dbReference>
<dbReference type="Gene3D" id="2.30.39.10">
    <property type="entry name" value="Alpha-1-antitrypsin, domain 1"/>
    <property type="match status" value="1"/>
</dbReference>
<evidence type="ECO:0000259" key="3">
    <source>
        <dbReference type="SMART" id="SM00093"/>
    </source>
</evidence>
<dbReference type="InterPro" id="IPR023795">
    <property type="entry name" value="Serpin_CS"/>
</dbReference>
<dbReference type="Gene3D" id="3.30.497.10">
    <property type="entry name" value="Antithrombin, subunit I, domain 2"/>
    <property type="match status" value="1"/>
</dbReference>
<dbReference type="PROSITE" id="PS00284">
    <property type="entry name" value="SERPIN"/>
    <property type="match status" value="1"/>
</dbReference>
<evidence type="ECO:0000256" key="1">
    <source>
        <dbReference type="ARBA" id="ARBA00009500"/>
    </source>
</evidence>
<name>A0A0C2JJ19_THEKT</name>
<feature type="domain" description="Serpin" evidence="3">
    <location>
        <begin position="11"/>
        <end position="375"/>
    </location>
</feature>
<sequence>MLEDIINDATLQLAKYFLGVGEASQNLAFSGLLSYLTLAVVNVGLGGQTKYQLSEYLHYNFTFTRKRKRNDFHTEKKVYLLGMDQLQNISVVHSSIFHSGRIQTSFMKMATEIFDLDFILTNSSDITQRMQIIQEWLHERMPIINAHSYAIPIENQFSTIILNTCYIQHEWEQIFNKERTTAQIFIGPEGNTWVQMMNNTDGFRYYEDHRNGAKLVYLPFKDQDIYGAIVLPNPAIRIESVLVKVNWFRYSTIKEVNLMMPKFKIGNIIDMKRPLNNFNITRLFSREDANMSIMMTDSGYLNDYFQFSSIDINEFGSYVKVEPEKYVEDESEVYFSNSTGFSPKIINFHVNRPFIFFIYDRTNRLILFIAVVKNPISDWRYLYDPK</sequence>
<reference evidence="4 5" key="1">
    <citation type="journal article" date="2014" name="Genome Biol. Evol.">
        <title>The genome of the myxosporean Thelohanellus kitauei shows adaptations to nutrient acquisition within its fish host.</title>
        <authorList>
            <person name="Yang Y."/>
            <person name="Xiong J."/>
            <person name="Zhou Z."/>
            <person name="Huo F."/>
            <person name="Miao W."/>
            <person name="Ran C."/>
            <person name="Liu Y."/>
            <person name="Zhang J."/>
            <person name="Feng J."/>
            <person name="Wang M."/>
            <person name="Wang M."/>
            <person name="Wang L."/>
            <person name="Yao B."/>
        </authorList>
    </citation>
    <scope>NUCLEOTIDE SEQUENCE [LARGE SCALE GENOMIC DNA]</scope>
    <source>
        <strain evidence="4">Wuqing</strain>
    </source>
</reference>